<evidence type="ECO:0000256" key="1">
    <source>
        <dbReference type="ARBA" id="ARBA00023002"/>
    </source>
</evidence>
<proteinExistence type="predicted"/>
<keyword evidence="4" id="KW-1185">Reference proteome</keyword>
<dbReference type="PANTHER" id="PTHR13847:SF281">
    <property type="entry name" value="FAD DEPENDENT OXIDOREDUCTASE DOMAIN-CONTAINING PROTEIN"/>
    <property type="match status" value="1"/>
</dbReference>
<keyword evidence="1 3" id="KW-0560">Oxidoreductase</keyword>
<dbReference type="Gene3D" id="3.50.50.60">
    <property type="entry name" value="FAD/NAD(P)-binding domain"/>
    <property type="match status" value="1"/>
</dbReference>
<dbReference type="GO" id="GO:0016491">
    <property type="term" value="F:oxidoreductase activity"/>
    <property type="evidence" value="ECO:0007669"/>
    <property type="project" value="UniProtKB-KW"/>
</dbReference>
<dbReference type="EMBL" id="CP151767">
    <property type="protein sequence ID" value="WZU69469.1"/>
    <property type="molecule type" value="Genomic_DNA"/>
</dbReference>
<dbReference type="Gene3D" id="3.30.9.10">
    <property type="entry name" value="D-Amino Acid Oxidase, subunit A, domain 2"/>
    <property type="match status" value="1"/>
</dbReference>
<dbReference type="AlphaFoldDB" id="A0AAN0MDE1"/>
<reference evidence="4" key="1">
    <citation type="submission" date="2024-04" db="EMBL/GenBank/DDBJ databases">
        <title>Phylogenomic analyses of a clade within the roseobacter group suggest taxonomic reassignments of species of the genera Aestuariivita, Citreicella, Loktanella, Nautella, Pelagibaca, Ruegeria, Thalassobius, Thiobacimonas and Tropicibacter, and the proposal o.</title>
        <authorList>
            <person name="Jeon C.O."/>
        </authorList>
    </citation>
    <scope>NUCLEOTIDE SEQUENCE [LARGE SCALE GENOMIC DNA]</scope>
    <source>
        <strain evidence="4">SS1-5</strain>
    </source>
</reference>
<organism evidence="3 4">
    <name type="scientific">Yoonia rhodophyticola</name>
    <dbReference type="NCBI Taxonomy" id="3137370"/>
    <lineage>
        <taxon>Bacteria</taxon>
        <taxon>Pseudomonadati</taxon>
        <taxon>Pseudomonadota</taxon>
        <taxon>Alphaproteobacteria</taxon>
        <taxon>Rhodobacterales</taxon>
        <taxon>Paracoccaceae</taxon>
        <taxon>Yoonia</taxon>
    </lineage>
</organism>
<evidence type="ECO:0000259" key="2">
    <source>
        <dbReference type="Pfam" id="PF01266"/>
    </source>
</evidence>
<evidence type="ECO:0000313" key="3">
    <source>
        <dbReference type="EMBL" id="WZU69469.1"/>
    </source>
</evidence>
<sequence length="434" mass="46439">MNPLYRNDRPGQFPRSWYAASTDIPPERPPLHGATTADVCVIGAGYTGLSAARHLAARGMDVVVLDAHRAGFGASGRNGGQVGTGFNISQQRLEAKYGGALAKDLWLLAEEAKQDLRDFCTAHAPDARYMPGVAHGCYSKAEAAEETAIAEHLATHYNYPHISSLDKDGFADIVKSPRYQGGTLDMGAGHLHPLRYALALARAAEAAGARIYDRSEVHDVAPGDPSEIRTNRGRVHASHVIFAGNGYLPHINRPIAAKVMPINSFICATAPLGDKAAEILTRDIAVADSKFVVNYFRLSEDHRLLFGGRESYTIAFPKDIQTALINRMTGLFPQLDGVKVDYVWGGTLAITMSRLPAIQRVGPNMVSGAGFSGHGVALSGLAGKVMAEAVAGQAGRFDTLNALQIPNFPGGAAFRGPLLTLAMTWYALRDRLGI</sequence>
<dbReference type="Proteomes" id="UP001470809">
    <property type="component" value="Chromosome"/>
</dbReference>
<feature type="domain" description="FAD dependent oxidoreductase" evidence="2">
    <location>
        <begin position="38"/>
        <end position="388"/>
    </location>
</feature>
<dbReference type="EC" id="1.-.-.-" evidence="3"/>
<dbReference type="PANTHER" id="PTHR13847">
    <property type="entry name" value="SARCOSINE DEHYDROGENASE-RELATED"/>
    <property type="match status" value="1"/>
</dbReference>
<dbReference type="Pfam" id="PF01266">
    <property type="entry name" value="DAO"/>
    <property type="match status" value="1"/>
</dbReference>
<dbReference type="GO" id="GO:0005737">
    <property type="term" value="C:cytoplasm"/>
    <property type="evidence" value="ECO:0007669"/>
    <property type="project" value="TreeGrafter"/>
</dbReference>
<protein>
    <submittedName>
        <fullName evidence="3">NAD(P)/FAD-dependent oxidoreductase</fullName>
        <ecNumber evidence="3">1.-.-.-</ecNumber>
    </submittedName>
</protein>
<dbReference type="InterPro" id="IPR036188">
    <property type="entry name" value="FAD/NAD-bd_sf"/>
</dbReference>
<dbReference type="InterPro" id="IPR006076">
    <property type="entry name" value="FAD-dep_OxRdtase"/>
</dbReference>
<reference evidence="3 4" key="2">
    <citation type="submission" date="2024-08" db="EMBL/GenBank/DDBJ databases">
        <title>Phylogenomic analyses of a clade within the roseobacter group suggest taxonomic reassignments of species of the genera Aestuariivita, Citreicella, Loktanella, Nautella, Pelagibaca, Ruegeria, Thalassobius, Thiobacimonas and Tropicibacter, and the proposal o.</title>
        <authorList>
            <person name="Jeon C.O."/>
        </authorList>
    </citation>
    <scope>NUCLEOTIDE SEQUENCE [LARGE SCALE GENOMIC DNA]</scope>
    <source>
        <strain evidence="3 4">SS1-5</strain>
    </source>
</reference>
<dbReference type="RefSeq" id="WP_342078762.1">
    <property type="nucleotide sequence ID" value="NZ_CP151767.2"/>
</dbReference>
<dbReference type="KEGG" id="yrh:AABB31_11865"/>
<gene>
    <name evidence="3" type="ORF">AABB31_11865</name>
</gene>
<dbReference type="SUPFAM" id="SSF51905">
    <property type="entry name" value="FAD/NAD(P)-binding domain"/>
    <property type="match status" value="1"/>
</dbReference>
<accession>A0AAN0MDE1</accession>
<name>A0AAN0MDE1_9RHOB</name>
<evidence type="ECO:0000313" key="4">
    <source>
        <dbReference type="Proteomes" id="UP001470809"/>
    </source>
</evidence>